<evidence type="ECO:0000313" key="2">
    <source>
        <dbReference type="EMBL" id="TXJ62017.1"/>
    </source>
</evidence>
<dbReference type="OrthoDB" id="1066201at2"/>
<feature type="signal peptide" evidence="1">
    <location>
        <begin position="1"/>
        <end position="19"/>
    </location>
</feature>
<sequence length="254" mass="29044">MVKKFYIAFAILIASLSFAGCAKKQVAPKQMTLPVAHAVADSVVRFRSDKVCHIHVDFTYLKGSRYAAVNDSLLRMGTLQPNYFAIRYEKLEPISAVRYLVERYAKEYSEIAQWLHDRERARSQLNWELSIDTKIMPGKGKNLVYLSHILIKTGETTSEYSLAHNFDPDTGREIRLDDAFDKEEQAELTTEIIRQLADRLGLDEDDTKGIRKAGYFVGIDAYPSENFILHDDSVTFIYTPGEINPKEVRLTLKK</sequence>
<accession>A0A5C8GJ82</accession>
<dbReference type="AlphaFoldDB" id="A0A5C8GJ82"/>
<evidence type="ECO:0000256" key="1">
    <source>
        <dbReference type="SAM" id="SignalP"/>
    </source>
</evidence>
<proteinExistence type="predicted"/>
<dbReference type="Gene3D" id="3.90.640.20">
    <property type="entry name" value="Heat-shock cognate protein, ATPase"/>
    <property type="match status" value="1"/>
</dbReference>
<organism evidence="2 3">
    <name type="scientific">Prevotella brunnea</name>
    <dbReference type="NCBI Taxonomy" id="2508867"/>
    <lineage>
        <taxon>Bacteria</taxon>
        <taxon>Pseudomonadati</taxon>
        <taxon>Bacteroidota</taxon>
        <taxon>Bacteroidia</taxon>
        <taxon>Bacteroidales</taxon>
        <taxon>Prevotellaceae</taxon>
        <taxon>Prevotella</taxon>
    </lineage>
</organism>
<dbReference type="Gene3D" id="3.30.565.40">
    <property type="entry name" value="Fervidobacterium nodosum Rt17-B1 like"/>
    <property type="match status" value="1"/>
</dbReference>
<keyword evidence="3" id="KW-1185">Reference proteome</keyword>
<evidence type="ECO:0000313" key="3">
    <source>
        <dbReference type="Proteomes" id="UP000321612"/>
    </source>
</evidence>
<name>A0A5C8GJ82_9BACT</name>
<dbReference type="PROSITE" id="PS51257">
    <property type="entry name" value="PROKAR_LIPOPROTEIN"/>
    <property type="match status" value="1"/>
</dbReference>
<dbReference type="InterPro" id="IPR037126">
    <property type="entry name" value="PdaC/RsiV-like_sf"/>
</dbReference>
<comment type="caution">
    <text evidence="2">The sequence shown here is derived from an EMBL/GenBank/DDBJ whole genome shotgun (WGS) entry which is preliminary data.</text>
</comment>
<dbReference type="Proteomes" id="UP000321612">
    <property type="component" value="Unassembled WGS sequence"/>
</dbReference>
<gene>
    <name evidence="2" type="ORF">ETF27_06430</name>
</gene>
<dbReference type="EMBL" id="SDIK01000047">
    <property type="protein sequence ID" value="TXJ62017.1"/>
    <property type="molecule type" value="Genomic_DNA"/>
</dbReference>
<feature type="chain" id="PRO_5022891358" evidence="1">
    <location>
        <begin position="20"/>
        <end position="254"/>
    </location>
</feature>
<protein>
    <submittedName>
        <fullName evidence="2">DUF3298 domain-containing protein</fullName>
    </submittedName>
</protein>
<keyword evidence="1" id="KW-0732">Signal</keyword>
<reference evidence="3" key="1">
    <citation type="submission" date="2019-05" db="EMBL/GenBank/DDBJ databases">
        <title>Prevotella brunnea sp. nov., isolated from a wound of a patient.</title>
        <authorList>
            <person name="Buhl M."/>
        </authorList>
    </citation>
    <scope>NUCLEOTIDE SEQUENCE [LARGE SCALE GENOMIC DNA]</scope>
    <source>
        <strain evidence="3">A2672</strain>
    </source>
</reference>